<evidence type="ECO:0000256" key="1">
    <source>
        <dbReference type="SAM" id="MobiDB-lite"/>
    </source>
</evidence>
<dbReference type="EMBL" id="CU633900">
    <property type="protein sequence ID" value="CAP68236.1"/>
    <property type="molecule type" value="Genomic_DNA"/>
</dbReference>
<reference evidence="4" key="3">
    <citation type="journal article" date="2014" name="Genetics">
        <title>Maintaining two mating types: Structure of the mating type locus and its role in heterokaryosis in Podospora anserina.</title>
        <authorList>
            <person name="Grognet P."/>
            <person name="Bidard F."/>
            <person name="Kuchly C."/>
            <person name="Tong L.C.H."/>
            <person name="Coppin E."/>
            <person name="Benkhali J.A."/>
            <person name="Couloux A."/>
            <person name="Wincker P."/>
            <person name="Debuchy R."/>
            <person name="Silar P."/>
        </authorList>
    </citation>
    <scope>GENOME REANNOTATION</scope>
    <source>
        <strain evidence="4">S / ATCC MYA-4624 / DSM 980 / FGSC 10383</strain>
    </source>
</reference>
<feature type="region of interest" description="Disordered" evidence="1">
    <location>
        <begin position="156"/>
        <end position="175"/>
    </location>
</feature>
<reference evidence="2 4" key="1">
    <citation type="journal article" date="2008" name="Genome Biol.">
        <title>The genome sequence of the model ascomycete fungus Podospora anserina.</title>
        <authorList>
            <person name="Espagne E."/>
            <person name="Lespinet O."/>
            <person name="Malagnac F."/>
            <person name="Da Silva C."/>
            <person name="Jaillon O."/>
            <person name="Porcel B.M."/>
            <person name="Couloux A."/>
            <person name="Aury J.-M."/>
            <person name="Segurens B."/>
            <person name="Poulain J."/>
            <person name="Anthouard V."/>
            <person name="Grossetete S."/>
            <person name="Khalili H."/>
            <person name="Coppin E."/>
            <person name="Dequard-Chablat M."/>
            <person name="Picard M."/>
            <person name="Contamine V."/>
            <person name="Arnaise S."/>
            <person name="Bourdais A."/>
            <person name="Berteaux-Lecellier V."/>
            <person name="Gautheret D."/>
            <person name="de Vries R.P."/>
            <person name="Battaglia E."/>
            <person name="Coutinho P.M."/>
            <person name="Danchin E.G.J."/>
            <person name="Henrissat B."/>
            <person name="El Khoury R."/>
            <person name="Sainsard-Chanet A."/>
            <person name="Boivin A."/>
            <person name="Pinan-Lucarre B."/>
            <person name="Sellem C.H."/>
            <person name="Debuchy R."/>
            <person name="Wincker P."/>
            <person name="Weissenbach J."/>
            <person name="Silar P."/>
        </authorList>
    </citation>
    <scope>NUCLEOTIDE SEQUENCE [LARGE SCALE GENOMIC DNA]</scope>
    <source>
        <strain evidence="4">S / ATCC MYA-4624 / DSM 980 / FGSC 10383</strain>
        <strain evidence="2">S mat+</strain>
    </source>
</reference>
<dbReference type="KEGG" id="pan:PODANSg4598"/>
<evidence type="ECO:0000313" key="2">
    <source>
        <dbReference type="EMBL" id="CAP68236.1"/>
    </source>
</evidence>
<organism evidence="2">
    <name type="scientific">Podospora anserina (strain S / ATCC MYA-4624 / DSM 980 / FGSC 10383)</name>
    <name type="common">Pleurage anserina</name>
    <dbReference type="NCBI Taxonomy" id="515849"/>
    <lineage>
        <taxon>Eukaryota</taxon>
        <taxon>Fungi</taxon>
        <taxon>Dikarya</taxon>
        <taxon>Ascomycota</taxon>
        <taxon>Pezizomycotina</taxon>
        <taxon>Sordariomycetes</taxon>
        <taxon>Sordariomycetidae</taxon>
        <taxon>Sordariales</taxon>
        <taxon>Podosporaceae</taxon>
        <taxon>Podospora</taxon>
        <taxon>Podospora anserina</taxon>
    </lineage>
</organism>
<dbReference type="VEuPathDB" id="FungiDB:PODANS_7_4430"/>
<dbReference type="RefSeq" id="XP_001907564.1">
    <property type="nucleotide sequence ID" value="XM_001907529.1"/>
</dbReference>
<dbReference type="OrthoDB" id="10447646at2759"/>
<dbReference type="Proteomes" id="UP000001197">
    <property type="component" value="Chromosome 7"/>
</dbReference>
<keyword evidence="4" id="KW-1185">Reference proteome</keyword>
<name>B2AV13_PODAN</name>
<sequence length="175" mass="19950">MDGLPKRFYHQRFTIASHQTLPTVKLSKFTRAIILKCSDTPSNSDLSSSTQSFRVCFLHTGHHHIHHRIMEDEEYYHMMLDDMERLERVHHHVSHPADYQLAEQHQHRAHNPFISGLRVAINSAFKSGLEKLQAVSLPGPTRTTYQEAQGLGSIWTRRSSASSTRTSSSFGSARS</sequence>
<evidence type="ECO:0000313" key="3">
    <source>
        <dbReference type="EMBL" id="CDP31707.1"/>
    </source>
</evidence>
<proteinExistence type="predicted"/>
<reference evidence="2" key="2">
    <citation type="submission" date="2008-07" db="EMBL/GenBank/DDBJ databases">
        <authorList>
            <person name="Genoscope - CEA"/>
        </authorList>
    </citation>
    <scope>NUCLEOTIDE SEQUENCE</scope>
    <source>
        <strain evidence="2">S mat+</strain>
    </source>
</reference>
<reference evidence="3" key="4">
    <citation type="submission" date="2014-09" db="EMBL/GenBank/DDBJ databases">
        <title>Maintaining two mating types: Structure of the mating type locus and its role in heterokaryosis in Podospora anserina.</title>
        <authorList>
            <person name="Grognet P."/>
            <person name="Bidard F."/>
            <person name="Kuchly C."/>
            <person name="Chan Ho Tong L."/>
            <person name="Coppin E."/>
            <person name="Ait Benkhali J."/>
            <person name="Couloux A."/>
            <person name="Wincker P."/>
            <person name="Debuchy R."/>
            <person name="Silar P."/>
        </authorList>
    </citation>
    <scope>NUCLEOTIDE SEQUENCE</scope>
</reference>
<dbReference type="AlphaFoldDB" id="B2AV13"/>
<evidence type="ECO:0000313" key="4">
    <source>
        <dbReference type="Proteomes" id="UP000001197"/>
    </source>
</evidence>
<protein>
    <submittedName>
        <fullName evidence="2">Podospora anserina S mat+ genomic DNA chromosome 7, supercontig 1</fullName>
    </submittedName>
</protein>
<dbReference type="HOGENOM" id="CLU_1533203_0_0_1"/>
<accession>B2AV13</accession>
<gene>
    <name evidence="2" type="ORF">PODANS_7_4430</name>
</gene>
<dbReference type="EMBL" id="FO904942">
    <property type="protein sequence ID" value="CDP31707.1"/>
    <property type="molecule type" value="Genomic_DNA"/>
</dbReference>
<dbReference type="InParanoid" id="B2AV13"/>
<dbReference type="GeneID" id="6192771"/>